<protein>
    <recommendedName>
        <fullName evidence="3">NADH-quinone oxidoreductase subunit C</fullName>
        <ecNumber evidence="3">7.1.1.-</ecNumber>
    </recommendedName>
    <alternativeName>
        <fullName evidence="3">NADH dehydrogenase I subunit C</fullName>
    </alternativeName>
    <alternativeName>
        <fullName evidence="3">NDH-1 subunit C</fullName>
    </alternativeName>
</protein>
<dbReference type="Gene3D" id="3.30.460.80">
    <property type="entry name" value="NADH:ubiquinone oxidoreductase, 30kDa subunit"/>
    <property type="match status" value="1"/>
</dbReference>
<dbReference type="Pfam" id="PF00329">
    <property type="entry name" value="Complex1_30kDa"/>
    <property type="match status" value="1"/>
</dbReference>
<dbReference type="OrthoDB" id="9803286at2"/>
<sequence length="172" mass="19433">MDNQTVLAALRAKVGKEILAVNEFRGDLSVTLTPAGYLAAAQFLRDDPELAYTFLENLCGVDYLGRKPRFEVVAHLTSMRHRHRVCLKVGCDEPNPAVPSLTPLFPTANYQERETFDLLGITFTGHPSLTRILLPDDWVGHPLRKDHPLGDEEIAFSFNQDRIYARKPFARE</sequence>
<keyword evidence="3" id="KW-0874">Quinone</keyword>
<reference evidence="5 6" key="1">
    <citation type="submission" date="2016-04" db="EMBL/GenBank/DDBJ databases">
        <title>Chloroflexus islandicus sp. nov., a thermophilic filamentous anoxygenic phototrophic bacterium from geyser Strokkur (Iceland).</title>
        <authorList>
            <person name="Gaisin V.A."/>
            <person name="Kalashnikov A.M."/>
            <person name="Sukhacheva M.V."/>
            <person name="Grouzdev D.S."/>
            <person name="Ivanov T.M."/>
            <person name="Kuznetsov B."/>
            <person name="Gorlenko V.M."/>
        </authorList>
    </citation>
    <scope>NUCLEOTIDE SEQUENCE [LARGE SCALE GENOMIC DNA]</scope>
    <source>
        <strain evidence="6">isl-2</strain>
    </source>
</reference>
<evidence type="ECO:0000259" key="4">
    <source>
        <dbReference type="Pfam" id="PF00329"/>
    </source>
</evidence>
<name>A0A178M704_9CHLR</name>
<keyword evidence="2 3" id="KW-0813">Transport</keyword>
<dbReference type="SUPFAM" id="SSF143243">
    <property type="entry name" value="Nqo5-like"/>
    <property type="match status" value="1"/>
</dbReference>
<organism evidence="5 6">
    <name type="scientific">Chloroflexus islandicus</name>
    <dbReference type="NCBI Taxonomy" id="1707952"/>
    <lineage>
        <taxon>Bacteria</taxon>
        <taxon>Bacillati</taxon>
        <taxon>Chloroflexota</taxon>
        <taxon>Chloroflexia</taxon>
        <taxon>Chloroflexales</taxon>
        <taxon>Chloroflexineae</taxon>
        <taxon>Chloroflexaceae</taxon>
        <taxon>Chloroflexus</taxon>
    </lineage>
</organism>
<evidence type="ECO:0000256" key="3">
    <source>
        <dbReference type="HAMAP-Rule" id="MF_01357"/>
    </source>
</evidence>
<keyword evidence="3" id="KW-0830">Ubiquinone</keyword>
<dbReference type="PANTHER" id="PTHR10884:SF14">
    <property type="entry name" value="NADH DEHYDROGENASE [UBIQUINONE] IRON-SULFUR PROTEIN 3, MITOCHONDRIAL"/>
    <property type="match status" value="1"/>
</dbReference>
<comment type="catalytic activity">
    <reaction evidence="3">
        <text>a quinone + NADH + 5 H(+)(in) = a quinol + NAD(+) + 4 H(+)(out)</text>
        <dbReference type="Rhea" id="RHEA:57888"/>
        <dbReference type="ChEBI" id="CHEBI:15378"/>
        <dbReference type="ChEBI" id="CHEBI:24646"/>
        <dbReference type="ChEBI" id="CHEBI:57540"/>
        <dbReference type="ChEBI" id="CHEBI:57945"/>
        <dbReference type="ChEBI" id="CHEBI:132124"/>
    </reaction>
</comment>
<dbReference type="HAMAP" id="MF_01357">
    <property type="entry name" value="NDH1_NuoC"/>
    <property type="match status" value="1"/>
</dbReference>
<dbReference type="RefSeq" id="WP_066790046.1">
    <property type="nucleotide sequence ID" value="NZ_LWQS01000077.1"/>
</dbReference>
<accession>A0A178M704</accession>
<dbReference type="GO" id="GO:0048038">
    <property type="term" value="F:quinone binding"/>
    <property type="evidence" value="ECO:0007669"/>
    <property type="project" value="UniProtKB-KW"/>
</dbReference>
<evidence type="ECO:0000256" key="1">
    <source>
        <dbReference type="ARBA" id="ARBA00007569"/>
    </source>
</evidence>
<dbReference type="EMBL" id="LWQS01000077">
    <property type="protein sequence ID" value="OAN43664.1"/>
    <property type="molecule type" value="Genomic_DNA"/>
</dbReference>
<dbReference type="InterPro" id="IPR010218">
    <property type="entry name" value="NADH_DH_suC"/>
</dbReference>
<comment type="caution">
    <text evidence="5">The sequence shown here is derived from an EMBL/GenBank/DDBJ whole genome shotgun (WGS) entry which is preliminary data.</text>
</comment>
<dbReference type="GO" id="GO:0008137">
    <property type="term" value="F:NADH dehydrogenase (ubiquinone) activity"/>
    <property type="evidence" value="ECO:0007669"/>
    <property type="project" value="InterPro"/>
</dbReference>
<dbReference type="PANTHER" id="PTHR10884">
    <property type="entry name" value="NADH DEHYDROGENASE UBIQUINONE IRON-SULFUR PROTEIN 3"/>
    <property type="match status" value="1"/>
</dbReference>
<dbReference type="InterPro" id="IPR037232">
    <property type="entry name" value="NADH_quin_OxRdtase_su_C/D-like"/>
</dbReference>
<dbReference type="GO" id="GO:0050136">
    <property type="term" value="F:NADH dehydrogenase (quinone) (non-electrogenic) activity"/>
    <property type="evidence" value="ECO:0007669"/>
    <property type="project" value="UniProtKB-UniRule"/>
</dbReference>
<gene>
    <name evidence="3" type="primary">nuoC</name>
    <name evidence="5" type="ORF">A6A03_18135</name>
</gene>
<dbReference type="Proteomes" id="UP000078287">
    <property type="component" value="Unassembled WGS sequence"/>
</dbReference>
<dbReference type="InterPro" id="IPR001268">
    <property type="entry name" value="NADH_UbQ_OxRdtase_30kDa_su"/>
</dbReference>
<dbReference type="AlphaFoldDB" id="A0A178M704"/>
<keyword evidence="3" id="KW-0520">NAD</keyword>
<keyword evidence="6" id="KW-1185">Reference proteome</keyword>
<comment type="subcellular location">
    <subcellularLocation>
        <location evidence="3">Cell membrane</location>
        <topology evidence="3">Peripheral membrane protein</topology>
        <orientation evidence="3">Cytoplasmic side</orientation>
    </subcellularLocation>
</comment>
<keyword evidence="3" id="KW-1003">Cell membrane</keyword>
<keyword evidence="3" id="KW-0472">Membrane</keyword>
<proteinExistence type="inferred from homology"/>
<feature type="domain" description="NADH:ubiquinone oxidoreductase 30kDa subunit" evidence="4">
    <location>
        <begin position="31"/>
        <end position="152"/>
    </location>
</feature>
<dbReference type="GO" id="GO:0005886">
    <property type="term" value="C:plasma membrane"/>
    <property type="evidence" value="ECO:0007669"/>
    <property type="project" value="UniProtKB-SubCell"/>
</dbReference>
<evidence type="ECO:0000313" key="5">
    <source>
        <dbReference type="EMBL" id="OAN43664.1"/>
    </source>
</evidence>
<dbReference type="EC" id="7.1.1.-" evidence="3"/>
<comment type="subunit">
    <text evidence="3">NDH-1 is composed of 14 different subunits. Subunits NuoB, C, D, E, F, and G constitute the peripheral sector of the complex.</text>
</comment>
<evidence type="ECO:0000313" key="6">
    <source>
        <dbReference type="Proteomes" id="UP000078287"/>
    </source>
</evidence>
<comment type="similarity">
    <text evidence="1 3">Belongs to the complex I 30 kDa subunit family.</text>
</comment>
<keyword evidence="3" id="KW-1278">Translocase</keyword>
<dbReference type="NCBIfam" id="TIGR01961">
    <property type="entry name" value="NuoC_fam"/>
    <property type="match status" value="1"/>
</dbReference>
<dbReference type="STRING" id="1707952.A6A03_18135"/>
<evidence type="ECO:0000256" key="2">
    <source>
        <dbReference type="ARBA" id="ARBA00022448"/>
    </source>
</evidence>
<comment type="function">
    <text evidence="3">NDH-1 shuttles electrons from NADH, via FMN and iron-sulfur (Fe-S) centers, to quinones in the respiratory chain. The immediate electron acceptor for the enzyme in this species is believed to be ubiquinone. Couples the redox reaction to proton translocation (for every two electrons transferred, four hydrogen ions are translocated across the cytoplasmic membrane), and thus conserves the redox energy in a proton gradient.</text>
</comment>